<dbReference type="AlphaFoldDB" id="A0AAD5SXE0"/>
<evidence type="ECO:0000256" key="12">
    <source>
        <dbReference type="PROSITE-ProRule" id="PRU10141"/>
    </source>
</evidence>
<name>A0AAD5SXE0_9FUNG</name>
<dbReference type="PROSITE" id="PS00107">
    <property type="entry name" value="PROTEIN_KINASE_ATP"/>
    <property type="match status" value="2"/>
</dbReference>
<dbReference type="EMBL" id="JADGJH010001251">
    <property type="protein sequence ID" value="KAJ3116071.1"/>
    <property type="molecule type" value="Genomic_DNA"/>
</dbReference>
<dbReference type="Pfam" id="PF00069">
    <property type="entry name" value="Pkinase"/>
    <property type="match status" value="2"/>
</dbReference>
<evidence type="ECO:0000256" key="10">
    <source>
        <dbReference type="ARBA" id="ARBA00047899"/>
    </source>
</evidence>
<feature type="region of interest" description="Disordered" evidence="13">
    <location>
        <begin position="48"/>
        <end position="77"/>
    </location>
</feature>
<feature type="binding site" evidence="12">
    <location>
        <position position="142"/>
    </location>
    <ligand>
        <name>ATP</name>
        <dbReference type="ChEBI" id="CHEBI:30616"/>
    </ligand>
</feature>
<dbReference type="PROSITE" id="PS00108">
    <property type="entry name" value="PROTEIN_KINASE_ST"/>
    <property type="match status" value="2"/>
</dbReference>
<proteinExistence type="inferred from homology"/>
<feature type="region of interest" description="Disordered" evidence="13">
    <location>
        <begin position="1231"/>
        <end position="1258"/>
    </location>
</feature>
<evidence type="ECO:0000256" key="9">
    <source>
        <dbReference type="ARBA" id="ARBA00022840"/>
    </source>
</evidence>
<dbReference type="SMART" id="SM00220">
    <property type="entry name" value="S_TKc"/>
    <property type="match status" value="2"/>
</dbReference>
<accession>A0AAD5SXE0</accession>
<dbReference type="InterPro" id="IPR011009">
    <property type="entry name" value="Kinase-like_dom_sf"/>
</dbReference>
<feature type="compositionally biased region" description="Basic and acidic residues" evidence="13">
    <location>
        <begin position="1249"/>
        <end position="1258"/>
    </location>
</feature>
<keyword evidence="4" id="KW-0963">Cytoplasm</keyword>
<feature type="compositionally biased region" description="Polar residues" evidence="13">
    <location>
        <begin position="1153"/>
        <end position="1177"/>
    </location>
</feature>
<keyword evidence="9 12" id="KW-0067">ATP-binding</keyword>
<evidence type="ECO:0000256" key="8">
    <source>
        <dbReference type="ARBA" id="ARBA00022777"/>
    </source>
</evidence>
<dbReference type="InterPro" id="IPR017441">
    <property type="entry name" value="Protein_kinase_ATP_BS"/>
</dbReference>
<dbReference type="GO" id="GO:0071944">
    <property type="term" value="C:cell periphery"/>
    <property type="evidence" value="ECO:0007669"/>
    <property type="project" value="UniProtKB-ARBA"/>
</dbReference>
<comment type="catalytic activity">
    <reaction evidence="11">
        <text>L-seryl-[protein] + ATP = O-phospho-L-seryl-[protein] + ADP + H(+)</text>
        <dbReference type="Rhea" id="RHEA:17989"/>
        <dbReference type="Rhea" id="RHEA-COMP:9863"/>
        <dbReference type="Rhea" id="RHEA-COMP:11604"/>
        <dbReference type="ChEBI" id="CHEBI:15378"/>
        <dbReference type="ChEBI" id="CHEBI:29999"/>
        <dbReference type="ChEBI" id="CHEBI:30616"/>
        <dbReference type="ChEBI" id="CHEBI:83421"/>
        <dbReference type="ChEBI" id="CHEBI:456216"/>
        <dbReference type="EC" id="2.7.11.1"/>
    </reaction>
</comment>
<dbReference type="GO" id="GO:0005524">
    <property type="term" value="F:ATP binding"/>
    <property type="evidence" value="ECO:0007669"/>
    <property type="project" value="UniProtKB-UniRule"/>
</dbReference>
<evidence type="ECO:0000259" key="14">
    <source>
        <dbReference type="PROSITE" id="PS50011"/>
    </source>
</evidence>
<feature type="region of interest" description="Disordered" evidence="13">
    <location>
        <begin position="679"/>
        <end position="702"/>
    </location>
</feature>
<evidence type="ECO:0000313" key="16">
    <source>
        <dbReference type="Proteomes" id="UP001211907"/>
    </source>
</evidence>
<protein>
    <recommendedName>
        <fullName evidence="3">non-specific serine/threonine protein kinase</fullName>
        <ecNumber evidence="3">2.7.11.1</ecNumber>
    </recommendedName>
</protein>
<dbReference type="Gene3D" id="1.10.510.10">
    <property type="entry name" value="Transferase(Phosphotransferase) domain 1"/>
    <property type="match status" value="2"/>
</dbReference>
<dbReference type="Proteomes" id="UP001211907">
    <property type="component" value="Unassembled WGS sequence"/>
</dbReference>
<dbReference type="GO" id="GO:0004674">
    <property type="term" value="F:protein serine/threonine kinase activity"/>
    <property type="evidence" value="ECO:0007669"/>
    <property type="project" value="UniProtKB-KW"/>
</dbReference>
<evidence type="ECO:0000256" key="2">
    <source>
        <dbReference type="ARBA" id="ARBA00005926"/>
    </source>
</evidence>
<feature type="compositionally biased region" description="Polar residues" evidence="13">
    <location>
        <begin position="1"/>
        <end position="16"/>
    </location>
</feature>
<evidence type="ECO:0000256" key="1">
    <source>
        <dbReference type="ARBA" id="ARBA00004496"/>
    </source>
</evidence>
<feature type="domain" description="Protein kinase" evidence="14">
    <location>
        <begin position="788"/>
        <end position="1090"/>
    </location>
</feature>
<feature type="compositionally biased region" description="Basic and acidic residues" evidence="13">
    <location>
        <begin position="1114"/>
        <end position="1125"/>
    </location>
</feature>
<feature type="region of interest" description="Disordered" evidence="13">
    <location>
        <begin position="538"/>
        <end position="578"/>
    </location>
</feature>
<feature type="compositionally biased region" description="Low complexity" evidence="13">
    <location>
        <begin position="53"/>
        <end position="77"/>
    </location>
</feature>
<evidence type="ECO:0000256" key="4">
    <source>
        <dbReference type="ARBA" id="ARBA00022490"/>
    </source>
</evidence>
<organism evidence="15 16">
    <name type="scientific">Physocladia obscura</name>
    <dbReference type="NCBI Taxonomy" id="109957"/>
    <lineage>
        <taxon>Eukaryota</taxon>
        <taxon>Fungi</taxon>
        <taxon>Fungi incertae sedis</taxon>
        <taxon>Chytridiomycota</taxon>
        <taxon>Chytridiomycota incertae sedis</taxon>
        <taxon>Chytridiomycetes</taxon>
        <taxon>Chytridiales</taxon>
        <taxon>Chytriomycetaceae</taxon>
        <taxon>Physocladia</taxon>
    </lineage>
</organism>
<dbReference type="SUPFAM" id="SSF56112">
    <property type="entry name" value="Protein kinase-like (PK-like)"/>
    <property type="match status" value="2"/>
</dbReference>
<gene>
    <name evidence="15" type="primary">YCK1_2</name>
    <name evidence="15" type="ORF">HK100_001165</name>
</gene>
<evidence type="ECO:0000256" key="11">
    <source>
        <dbReference type="ARBA" id="ARBA00048679"/>
    </source>
</evidence>
<keyword evidence="8 15" id="KW-0418">Kinase</keyword>
<dbReference type="GO" id="GO:0005737">
    <property type="term" value="C:cytoplasm"/>
    <property type="evidence" value="ECO:0007669"/>
    <property type="project" value="UniProtKB-SubCell"/>
</dbReference>
<sequence length="1275" mass="141978">MTSSTPAIAVSNTPSPSEFPDKKALGKDCQMPEVSQSQTTIFNAVSTSQLHNQSPQQLQPQLQQQKKQLQQQQQQKSQQQQTISANLITSINPESQHQIVTQANNSNIVGVNFKVGRKIGEGSFGVIYEGINVTNSQSVAIKFEPRKSEAPQLRDEYRSYKIMANSEGIPNVYYFGQEGLHNILCIDLLGPSLEDMFDLCHRKFSVKTVCMLARQMISRVQAVHDKNLIYRDIKPDNFLVGRLPRTSEMNAKAALTKNPDPYGVVSNHSLQDPHPSSKIFLVDFGMAKLFRDPRTGQHIPYREKKSLSGTARYMSINTHMGREQSRRDDLESLGHVFMYFLRGSLPWQGMKAATNKQKYERIGEKKRNTLVKDLNEGFPEQFAIYLKYCRELKFDEDPDYDYLRELFTSVLRSQNEVEDEVYDWMEAMDSQRRERDGGRERRSASKIIATQQQNSNLATLPQQPLVTPVVAAVVTSPSTVNNNLLMLGVSTSQQRNQTVPDSIRPMNGTSLVTANTNQQLQQYIQPHAQQLPPIQQHGYTKDKQKQSENDVEQSGFGSSTTKGGTLKTKGSHGAVNYPKRLSGVVGVGDATATAATAVAVTAPMTGVKKSTRGAEVNGAQGGNIERVCFVEKLKLMVNFQIAHSNVKMDFSETPTTSSTLFDSSVGESAQTGGQRRTGIIVNTNTGGINMGGGTGRESRQTGNGMLVSATPRSVPPAALANNTLSHAHSQITSNGAGVFSAANGSSSNFISSNGAGAGPILSGANNSNSNNGSNNAGRSNPNIVGMHYKVGKKIGEGSFGIVYEGVDMLSNNPVAIKFEPRKTDAPQLRDESRTFKILAGSVGIPSVYHFGQEGLYNILCIDLLGPSLEDMFDLCKRRFSVKTVCMAAKQMITRVQTIHERNLVYRDIKPDNFLIGRLPRNSEMIANVGKSADPYGIVANHSIENPHPAAQIHIIDFGMAKMYKDPKTKQHIPYREKKSLSGTARYMSINTHLGREQSRRDDLESLGHVLMYFLRGSLPWQGMKAATNKQKYEKIGEKKRTTPVDELCQGFPEEFGIYLKYCRDLTFEATPDYDYLRKLFSDVLARHEEIDDGVFDWMICLDVQRKERERAKEIEREQRERERTNRQMQLQQIQFQQQSSVLSSPSMSLISGANGNVSSNSRLATSSTEQLKRSSSGPMRRETIPKSVPRLMTMSRMSSEQVERDNRASMPPAPASALPFGILKLRATGSEEPHLSNRKSFNLFSRPATPRDEDDKDLTEEKKWWKKLIAFGRKE</sequence>
<comment type="catalytic activity">
    <reaction evidence="10">
        <text>L-threonyl-[protein] + ATP = O-phospho-L-threonyl-[protein] + ADP + H(+)</text>
        <dbReference type="Rhea" id="RHEA:46608"/>
        <dbReference type="Rhea" id="RHEA-COMP:11060"/>
        <dbReference type="Rhea" id="RHEA-COMP:11605"/>
        <dbReference type="ChEBI" id="CHEBI:15378"/>
        <dbReference type="ChEBI" id="CHEBI:30013"/>
        <dbReference type="ChEBI" id="CHEBI:30616"/>
        <dbReference type="ChEBI" id="CHEBI:61977"/>
        <dbReference type="ChEBI" id="CHEBI:456216"/>
        <dbReference type="EC" id="2.7.11.1"/>
    </reaction>
</comment>
<keyword evidence="5" id="KW-0723">Serine/threonine-protein kinase</keyword>
<feature type="region of interest" description="Disordered" evidence="13">
    <location>
        <begin position="1152"/>
        <end position="1191"/>
    </location>
</feature>
<evidence type="ECO:0000256" key="13">
    <source>
        <dbReference type="SAM" id="MobiDB-lite"/>
    </source>
</evidence>
<dbReference type="PANTHER" id="PTHR11909">
    <property type="entry name" value="CASEIN KINASE-RELATED"/>
    <property type="match status" value="1"/>
</dbReference>
<evidence type="ECO:0000313" key="15">
    <source>
        <dbReference type="EMBL" id="KAJ3116071.1"/>
    </source>
</evidence>
<feature type="binding site" evidence="12">
    <location>
        <position position="817"/>
    </location>
    <ligand>
        <name>ATP</name>
        <dbReference type="ChEBI" id="CHEBI:30616"/>
    </ligand>
</feature>
<comment type="caution">
    <text evidence="15">The sequence shown here is derived from an EMBL/GenBank/DDBJ whole genome shotgun (WGS) entry which is preliminary data.</text>
</comment>
<dbReference type="GO" id="GO:0032880">
    <property type="term" value="P:regulation of protein localization"/>
    <property type="evidence" value="ECO:0007669"/>
    <property type="project" value="UniProtKB-ARBA"/>
</dbReference>
<comment type="subcellular location">
    <subcellularLocation>
        <location evidence="1">Cytoplasm</location>
    </subcellularLocation>
</comment>
<dbReference type="PROSITE" id="PS50011">
    <property type="entry name" value="PROTEIN_KINASE_DOM"/>
    <property type="match status" value="2"/>
</dbReference>
<feature type="compositionally biased region" description="Basic and acidic residues" evidence="13">
    <location>
        <begin position="539"/>
        <end position="548"/>
    </location>
</feature>
<feature type="region of interest" description="Disordered" evidence="13">
    <location>
        <begin position="1"/>
        <end position="32"/>
    </location>
</feature>
<feature type="compositionally biased region" description="Low complexity" evidence="13">
    <location>
        <begin position="554"/>
        <end position="573"/>
    </location>
</feature>
<evidence type="ECO:0000256" key="5">
    <source>
        <dbReference type="ARBA" id="ARBA00022527"/>
    </source>
</evidence>
<dbReference type="InterPro" id="IPR008271">
    <property type="entry name" value="Ser/Thr_kinase_AS"/>
</dbReference>
<feature type="region of interest" description="Disordered" evidence="13">
    <location>
        <begin position="1114"/>
        <end position="1139"/>
    </location>
</feature>
<evidence type="ECO:0000256" key="7">
    <source>
        <dbReference type="ARBA" id="ARBA00022741"/>
    </source>
</evidence>
<reference evidence="15" key="1">
    <citation type="submission" date="2020-05" db="EMBL/GenBank/DDBJ databases">
        <title>Phylogenomic resolution of chytrid fungi.</title>
        <authorList>
            <person name="Stajich J.E."/>
            <person name="Amses K."/>
            <person name="Simmons R."/>
            <person name="Seto K."/>
            <person name="Myers J."/>
            <person name="Bonds A."/>
            <person name="Quandt C.A."/>
            <person name="Barry K."/>
            <person name="Liu P."/>
            <person name="Grigoriev I."/>
            <person name="Longcore J.E."/>
            <person name="James T.Y."/>
        </authorList>
    </citation>
    <scope>NUCLEOTIDE SEQUENCE</scope>
    <source>
        <strain evidence="15">JEL0513</strain>
    </source>
</reference>
<evidence type="ECO:0000256" key="3">
    <source>
        <dbReference type="ARBA" id="ARBA00012513"/>
    </source>
</evidence>
<dbReference type="FunFam" id="1.10.510.10:FF:000703">
    <property type="entry name" value="Casein kinase I gamma"/>
    <property type="match status" value="2"/>
</dbReference>
<dbReference type="EC" id="2.7.11.1" evidence="3"/>
<feature type="compositionally biased region" description="Low complexity" evidence="13">
    <location>
        <begin position="1127"/>
        <end position="1139"/>
    </location>
</feature>
<evidence type="ECO:0000256" key="6">
    <source>
        <dbReference type="ARBA" id="ARBA00022679"/>
    </source>
</evidence>
<keyword evidence="6" id="KW-0808">Transferase</keyword>
<comment type="similarity">
    <text evidence="2">Belongs to the protein kinase superfamily. CK1 Ser/Thr protein kinase family. Casein kinase I subfamily.</text>
</comment>
<dbReference type="InterPro" id="IPR000719">
    <property type="entry name" value="Prot_kinase_dom"/>
</dbReference>
<keyword evidence="16" id="KW-1185">Reference proteome</keyword>
<dbReference type="InterPro" id="IPR050235">
    <property type="entry name" value="CK1_Ser-Thr_kinase"/>
</dbReference>
<keyword evidence="7 12" id="KW-0547">Nucleotide-binding</keyword>
<feature type="domain" description="Protein kinase" evidence="14">
    <location>
        <begin position="113"/>
        <end position="411"/>
    </location>
</feature>